<feature type="compositionally biased region" description="Acidic residues" evidence="2">
    <location>
        <begin position="81"/>
        <end position="91"/>
    </location>
</feature>
<sequence>MKLKEGVGLDDLPHLFKFGGGTVLLVAPGRAPLCLRCRMQGHIRRDCQTLRCGVCRAFGHESQDCARSYARVTKTALPTDDAQENLMDAEEAEKSAPGSNATGSDAKVQATDEKTADVPTQDRQDSTKAAEELNETGGRQYCQEIFEEAISDSAEIATAEANAEDTGATAESVPERRARNAS</sequence>
<evidence type="ECO:0000313" key="5">
    <source>
        <dbReference type="Proteomes" id="UP000821837"/>
    </source>
</evidence>
<evidence type="ECO:0000259" key="3">
    <source>
        <dbReference type="PROSITE" id="PS50158"/>
    </source>
</evidence>
<keyword evidence="5" id="KW-1185">Reference proteome</keyword>
<dbReference type="AlphaFoldDB" id="A0A9D4PZJ3"/>
<organism evidence="4 5">
    <name type="scientific">Rhipicephalus sanguineus</name>
    <name type="common">Brown dog tick</name>
    <name type="synonym">Ixodes sanguineus</name>
    <dbReference type="NCBI Taxonomy" id="34632"/>
    <lineage>
        <taxon>Eukaryota</taxon>
        <taxon>Metazoa</taxon>
        <taxon>Ecdysozoa</taxon>
        <taxon>Arthropoda</taxon>
        <taxon>Chelicerata</taxon>
        <taxon>Arachnida</taxon>
        <taxon>Acari</taxon>
        <taxon>Parasitiformes</taxon>
        <taxon>Ixodida</taxon>
        <taxon>Ixodoidea</taxon>
        <taxon>Ixodidae</taxon>
        <taxon>Rhipicephalinae</taxon>
        <taxon>Rhipicephalus</taxon>
        <taxon>Rhipicephalus</taxon>
    </lineage>
</organism>
<evidence type="ECO:0000256" key="1">
    <source>
        <dbReference type="PROSITE-ProRule" id="PRU00047"/>
    </source>
</evidence>
<feature type="region of interest" description="Disordered" evidence="2">
    <location>
        <begin position="78"/>
        <end position="182"/>
    </location>
</feature>
<evidence type="ECO:0000256" key="2">
    <source>
        <dbReference type="SAM" id="MobiDB-lite"/>
    </source>
</evidence>
<feature type="domain" description="CCHC-type" evidence="3">
    <location>
        <begin position="34"/>
        <end position="47"/>
    </location>
</feature>
<protein>
    <recommendedName>
        <fullName evidence="3">CCHC-type domain-containing protein</fullName>
    </recommendedName>
</protein>
<dbReference type="GO" id="GO:0003690">
    <property type="term" value="F:double-stranded DNA binding"/>
    <property type="evidence" value="ECO:0007669"/>
    <property type="project" value="InterPro"/>
</dbReference>
<dbReference type="GO" id="GO:0008270">
    <property type="term" value="F:zinc ion binding"/>
    <property type="evidence" value="ECO:0007669"/>
    <property type="project" value="UniProtKB-KW"/>
</dbReference>
<gene>
    <name evidence="4" type="ORF">HPB52_011258</name>
</gene>
<keyword evidence="1" id="KW-0862">Zinc</keyword>
<proteinExistence type="predicted"/>
<evidence type="ECO:0000313" key="4">
    <source>
        <dbReference type="EMBL" id="KAH7961684.1"/>
    </source>
</evidence>
<keyword evidence="1" id="KW-0479">Metal-binding</keyword>
<feature type="compositionally biased region" description="Basic and acidic residues" evidence="2">
    <location>
        <begin position="173"/>
        <end position="182"/>
    </location>
</feature>
<dbReference type="Proteomes" id="UP000821837">
    <property type="component" value="Chromosome 3"/>
</dbReference>
<feature type="compositionally biased region" description="Basic and acidic residues" evidence="2">
    <location>
        <begin position="110"/>
        <end position="131"/>
    </location>
</feature>
<reference evidence="4" key="1">
    <citation type="journal article" date="2020" name="Cell">
        <title>Large-Scale Comparative Analyses of Tick Genomes Elucidate Their Genetic Diversity and Vector Capacities.</title>
        <authorList>
            <consortium name="Tick Genome and Microbiome Consortium (TIGMIC)"/>
            <person name="Jia N."/>
            <person name="Wang J."/>
            <person name="Shi W."/>
            <person name="Du L."/>
            <person name="Sun Y."/>
            <person name="Zhan W."/>
            <person name="Jiang J.F."/>
            <person name="Wang Q."/>
            <person name="Zhang B."/>
            <person name="Ji P."/>
            <person name="Bell-Sakyi L."/>
            <person name="Cui X.M."/>
            <person name="Yuan T.T."/>
            <person name="Jiang B.G."/>
            <person name="Yang W.F."/>
            <person name="Lam T.T."/>
            <person name="Chang Q.C."/>
            <person name="Ding S.J."/>
            <person name="Wang X.J."/>
            <person name="Zhu J.G."/>
            <person name="Ruan X.D."/>
            <person name="Zhao L."/>
            <person name="Wei J.T."/>
            <person name="Ye R.Z."/>
            <person name="Que T.C."/>
            <person name="Du C.H."/>
            <person name="Zhou Y.H."/>
            <person name="Cheng J.X."/>
            <person name="Dai P.F."/>
            <person name="Guo W.B."/>
            <person name="Han X.H."/>
            <person name="Huang E.J."/>
            <person name="Li L.F."/>
            <person name="Wei W."/>
            <person name="Gao Y.C."/>
            <person name="Liu J.Z."/>
            <person name="Shao H.Z."/>
            <person name="Wang X."/>
            <person name="Wang C.C."/>
            <person name="Yang T.C."/>
            <person name="Huo Q.B."/>
            <person name="Li W."/>
            <person name="Chen H.Y."/>
            <person name="Chen S.E."/>
            <person name="Zhou L.G."/>
            <person name="Ni X.B."/>
            <person name="Tian J.H."/>
            <person name="Sheng Y."/>
            <person name="Liu T."/>
            <person name="Pan Y.S."/>
            <person name="Xia L.Y."/>
            <person name="Li J."/>
            <person name="Zhao F."/>
            <person name="Cao W.C."/>
        </authorList>
    </citation>
    <scope>NUCLEOTIDE SEQUENCE</scope>
    <source>
        <strain evidence="4">Rsan-2018</strain>
    </source>
</reference>
<dbReference type="PANTHER" id="PTHR22639">
    <property type="entry name" value="GAG-RELATED PROTEIN"/>
    <property type="match status" value="1"/>
</dbReference>
<dbReference type="InterPro" id="IPR001878">
    <property type="entry name" value="Znf_CCHC"/>
</dbReference>
<dbReference type="PANTHER" id="PTHR22639:SF3">
    <property type="entry name" value="ZINC FINGER CCHC DOMAIN-CONTAINING PROTEIN 3"/>
    <property type="match status" value="1"/>
</dbReference>
<reference evidence="4" key="2">
    <citation type="submission" date="2021-09" db="EMBL/GenBank/DDBJ databases">
        <authorList>
            <person name="Jia N."/>
            <person name="Wang J."/>
            <person name="Shi W."/>
            <person name="Du L."/>
            <person name="Sun Y."/>
            <person name="Zhan W."/>
            <person name="Jiang J."/>
            <person name="Wang Q."/>
            <person name="Zhang B."/>
            <person name="Ji P."/>
            <person name="Sakyi L.B."/>
            <person name="Cui X."/>
            <person name="Yuan T."/>
            <person name="Jiang B."/>
            <person name="Yang W."/>
            <person name="Lam T.T.-Y."/>
            <person name="Chang Q."/>
            <person name="Ding S."/>
            <person name="Wang X."/>
            <person name="Zhu J."/>
            <person name="Ruan X."/>
            <person name="Zhao L."/>
            <person name="Wei J."/>
            <person name="Que T."/>
            <person name="Du C."/>
            <person name="Cheng J."/>
            <person name="Dai P."/>
            <person name="Han X."/>
            <person name="Huang E."/>
            <person name="Gao Y."/>
            <person name="Liu J."/>
            <person name="Shao H."/>
            <person name="Ye R."/>
            <person name="Li L."/>
            <person name="Wei W."/>
            <person name="Wang X."/>
            <person name="Wang C."/>
            <person name="Huo Q."/>
            <person name="Li W."/>
            <person name="Guo W."/>
            <person name="Chen H."/>
            <person name="Chen S."/>
            <person name="Zhou L."/>
            <person name="Zhou L."/>
            <person name="Ni X."/>
            <person name="Tian J."/>
            <person name="Zhou Y."/>
            <person name="Sheng Y."/>
            <person name="Liu T."/>
            <person name="Pan Y."/>
            <person name="Xia L."/>
            <person name="Li J."/>
            <person name="Zhao F."/>
            <person name="Cao W."/>
        </authorList>
    </citation>
    <scope>NUCLEOTIDE SEQUENCE</scope>
    <source>
        <strain evidence="4">Rsan-2018</strain>
        <tissue evidence="4">Larvae</tissue>
    </source>
</reference>
<name>A0A9D4PZJ3_RHISA</name>
<keyword evidence="1" id="KW-0863">Zinc-finger</keyword>
<dbReference type="SUPFAM" id="SSF57756">
    <property type="entry name" value="Retrovirus zinc finger-like domains"/>
    <property type="match status" value="1"/>
</dbReference>
<dbReference type="InterPro" id="IPR036875">
    <property type="entry name" value="Znf_CCHC_sf"/>
</dbReference>
<comment type="caution">
    <text evidence="4">The sequence shown here is derived from an EMBL/GenBank/DDBJ whole genome shotgun (WGS) entry which is preliminary data.</text>
</comment>
<dbReference type="Gene3D" id="4.10.60.10">
    <property type="entry name" value="Zinc finger, CCHC-type"/>
    <property type="match status" value="1"/>
</dbReference>
<dbReference type="GO" id="GO:0003723">
    <property type="term" value="F:RNA binding"/>
    <property type="evidence" value="ECO:0007669"/>
    <property type="project" value="InterPro"/>
</dbReference>
<accession>A0A9D4PZJ3</accession>
<dbReference type="EMBL" id="JABSTV010001249">
    <property type="protein sequence ID" value="KAH7961684.1"/>
    <property type="molecule type" value="Genomic_DNA"/>
</dbReference>
<dbReference type="VEuPathDB" id="VectorBase:RSAN_056323"/>
<dbReference type="GO" id="GO:0002218">
    <property type="term" value="P:activation of innate immune response"/>
    <property type="evidence" value="ECO:0007669"/>
    <property type="project" value="InterPro"/>
</dbReference>
<dbReference type="PROSITE" id="PS50158">
    <property type="entry name" value="ZF_CCHC"/>
    <property type="match status" value="1"/>
</dbReference>
<dbReference type="InterPro" id="IPR042509">
    <property type="entry name" value="ZCCHC3"/>
</dbReference>